<protein>
    <recommendedName>
        <fullName evidence="2">Rad50/SbcC-type AAA domain-containing protein</fullName>
    </recommendedName>
</protein>
<dbReference type="RefSeq" id="WP_191841448.1">
    <property type="nucleotide sequence ID" value="NZ_BAAALB010000019.1"/>
</dbReference>
<keyword evidence="4" id="KW-1185">Reference proteome</keyword>
<keyword evidence="1" id="KW-0175">Coiled coil</keyword>
<dbReference type="Pfam" id="PF13476">
    <property type="entry name" value="AAA_23"/>
    <property type="match status" value="1"/>
</dbReference>
<sequence>MTTIFRLTAVTLTTTEGDVHYDFPLDLTVLAGPTGVGKTTLLEMVKYAFGGNGLLATVAEQHVQDITLYASIGDERLRLSRSVDPNKQKTVRVYDLITQDRRPDHYTDATTPRLNTLLMSALGLPDDMRAAARSGNREGSRITFADIFSFLYIPQAEINRDIAGSQDTYREPKRKVIFELLFGLIDNNILELRSKQNLLAGQVTAAEKENAAVRAFLRDSNTTTRIDAERSEAAALDAQLDAVQELAVLREELDPVADRHTQVLRDMLTDAERALAEARETMTALTRSQADYAKERRRLQGDLDRLHRMRDAGHRLADFEFAVCPRCMQHLTERQVPDDACRVCLQHDPVEPSGADAYPYEARQLQEQLAEVDTQFQAVADQAVATAQAIADRDSHVRYLTAQIEERTRHRITPRLQAFSDASAKLAAARADQQHLEAVLRQWDRVNDLQAAEDALRAERENVKAAIARAEQALDERRREVLAELDQEFQDTVIQVGIPGVQTATIHPTNYLPVLNGTPFARFSPPGGGIRTATQIAYWTSLLAVALRLRDTAYPAFLLIDSPRLALNTAEQLSAALYRRLVAQADANPGKVQMIIADNELPKDYRRHFAQIDFSYDSPTVSTISHPGPAGVRTLVDAS</sequence>
<accession>A0A8J3NW06</accession>
<evidence type="ECO:0000313" key="4">
    <source>
        <dbReference type="Proteomes" id="UP000619293"/>
    </source>
</evidence>
<gene>
    <name evidence="3" type="ORF">Cch02nite_80590</name>
</gene>
<dbReference type="InterPro" id="IPR038729">
    <property type="entry name" value="Rad50/SbcC_AAA"/>
</dbReference>
<dbReference type="Gene3D" id="3.40.50.300">
    <property type="entry name" value="P-loop containing nucleotide triphosphate hydrolases"/>
    <property type="match status" value="1"/>
</dbReference>
<comment type="caution">
    <text evidence="3">The sequence shown here is derived from an EMBL/GenBank/DDBJ whole genome shotgun (WGS) entry which is preliminary data.</text>
</comment>
<dbReference type="GO" id="GO:0016887">
    <property type="term" value="F:ATP hydrolysis activity"/>
    <property type="evidence" value="ECO:0007669"/>
    <property type="project" value="InterPro"/>
</dbReference>
<dbReference type="Proteomes" id="UP000619293">
    <property type="component" value="Unassembled WGS sequence"/>
</dbReference>
<feature type="coiled-coil region" evidence="1">
    <location>
        <begin position="446"/>
        <end position="480"/>
    </location>
</feature>
<evidence type="ECO:0000259" key="2">
    <source>
        <dbReference type="Pfam" id="PF13476"/>
    </source>
</evidence>
<feature type="domain" description="Rad50/SbcC-type AAA" evidence="2">
    <location>
        <begin position="18"/>
        <end position="52"/>
    </location>
</feature>
<dbReference type="EMBL" id="BONG01000107">
    <property type="protein sequence ID" value="GIF94615.1"/>
    <property type="molecule type" value="Genomic_DNA"/>
</dbReference>
<organism evidence="3 4">
    <name type="scientific">Catellatospora chokoriensis</name>
    <dbReference type="NCBI Taxonomy" id="310353"/>
    <lineage>
        <taxon>Bacteria</taxon>
        <taxon>Bacillati</taxon>
        <taxon>Actinomycetota</taxon>
        <taxon>Actinomycetes</taxon>
        <taxon>Micromonosporales</taxon>
        <taxon>Micromonosporaceae</taxon>
        <taxon>Catellatospora</taxon>
    </lineage>
</organism>
<dbReference type="InterPro" id="IPR027417">
    <property type="entry name" value="P-loop_NTPase"/>
</dbReference>
<evidence type="ECO:0000256" key="1">
    <source>
        <dbReference type="SAM" id="Coils"/>
    </source>
</evidence>
<reference evidence="3 4" key="1">
    <citation type="submission" date="2021-01" db="EMBL/GenBank/DDBJ databases">
        <title>Whole genome shotgun sequence of Catellatospora chokoriensis NBRC 107358.</title>
        <authorList>
            <person name="Komaki H."/>
            <person name="Tamura T."/>
        </authorList>
    </citation>
    <scope>NUCLEOTIDE SEQUENCE [LARGE SCALE GENOMIC DNA]</scope>
    <source>
        <strain evidence="3 4">NBRC 107358</strain>
    </source>
</reference>
<dbReference type="SUPFAM" id="SSF52540">
    <property type="entry name" value="P-loop containing nucleoside triphosphate hydrolases"/>
    <property type="match status" value="1"/>
</dbReference>
<evidence type="ECO:0000313" key="3">
    <source>
        <dbReference type="EMBL" id="GIF94615.1"/>
    </source>
</evidence>
<name>A0A8J3NW06_9ACTN</name>
<dbReference type="GO" id="GO:0006302">
    <property type="term" value="P:double-strand break repair"/>
    <property type="evidence" value="ECO:0007669"/>
    <property type="project" value="InterPro"/>
</dbReference>
<feature type="coiled-coil region" evidence="1">
    <location>
        <begin position="226"/>
        <end position="288"/>
    </location>
</feature>
<dbReference type="AlphaFoldDB" id="A0A8J3NW06"/>
<proteinExistence type="predicted"/>